<reference evidence="2 3" key="2">
    <citation type="journal article" date="2011" name="Stand. Genomic Sci.">
        <title>Complete genome sequence of Ferroglobus placidus AEDII12DO.</title>
        <authorList>
            <person name="Anderson I."/>
            <person name="Risso C."/>
            <person name="Holmes D."/>
            <person name="Lucas S."/>
            <person name="Copeland A."/>
            <person name="Lapidus A."/>
            <person name="Cheng J.F."/>
            <person name="Bruce D."/>
            <person name="Goodwin L."/>
            <person name="Pitluck S."/>
            <person name="Saunders E."/>
            <person name="Brettin T."/>
            <person name="Detter J.C."/>
            <person name="Han C."/>
            <person name="Tapia R."/>
            <person name="Larimer F."/>
            <person name="Land M."/>
            <person name="Hauser L."/>
            <person name="Woyke T."/>
            <person name="Lovley D."/>
            <person name="Kyrpides N."/>
            <person name="Ivanova N."/>
        </authorList>
    </citation>
    <scope>NUCLEOTIDE SEQUENCE [LARGE SCALE GENOMIC DNA]</scope>
    <source>
        <strain evidence="3">DSM 10642 / AEDII12DO</strain>
    </source>
</reference>
<feature type="domain" description="Carboxymuconolactone decarboxylase-like" evidence="1">
    <location>
        <begin position="29"/>
        <end position="98"/>
    </location>
</feature>
<dbReference type="eggNOG" id="arCOG02148">
    <property type="taxonomic scope" value="Archaea"/>
</dbReference>
<dbReference type="GeneID" id="8779284"/>
<sequence length="139" mass="15773">MGNKECEEYVKERMKLMPRFLKTVCEVWPEAAKKFADFYEVIWRDGALDRKTKELIFTAIGVATASPRCIVHVIAAVEAGATDEEILEAVTVGFIGAGFYPNNPGIPYAFEYAVKAIEVAQKYRRGEDWEYLKPPEFRG</sequence>
<name>D3RZI8_FERPA</name>
<keyword evidence="2" id="KW-0560">Oxidoreductase</keyword>
<dbReference type="Proteomes" id="UP000002613">
    <property type="component" value="Chromosome"/>
</dbReference>
<dbReference type="PANTHER" id="PTHR33930">
    <property type="entry name" value="ALKYL HYDROPEROXIDE REDUCTASE AHPD"/>
    <property type="match status" value="1"/>
</dbReference>
<evidence type="ECO:0000313" key="2">
    <source>
        <dbReference type="EMBL" id="ADC65901.1"/>
    </source>
</evidence>
<proteinExistence type="predicted"/>
<dbReference type="GO" id="GO:0051920">
    <property type="term" value="F:peroxiredoxin activity"/>
    <property type="evidence" value="ECO:0007669"/>
    <property type="project" value="InterPro"/>
</dbReference>
<protein>
    <submittedName>
        <fullName evidence="2">Alkylhydroperoxidase like protein, AhpD family</fullName>
    </submittedName>
</protein>
<dbReference type="PaxDb" id="589924-Ferp_1757"/>
<dbReference type="InterPro" id="IPR003779">
    <property type="entry name" value="CMD-like"/>
</dbReference>
<dbReference type="Gene3D" id="1.20.1290.10">
    <property type="entry name" value="AhpD-like"/>
    <property type="match status" value="1"/>
</dbReference>
<reference evidence="3" key="1">
    <citation type="submission" date="2010-02" db="EMBL/GenBank/DDBJ databases">
        <title>Complete sequence of Ferroglobus placidus DSM 10642.</title>
        <authorList>
            <consortium name="US DOE Joint Genome Institute"/>
            <person name="Lucas S."/>
            <person name="Copeland A."/>
            <person name="Lapidus A."/>
            <person name="Cheng J.-F."/>
            <person name="Bruce D."/>
            <person name="Goodwin L."/>
            <person name="Pitluck S."/>
            <person name="Saunders E."/>
            <person name="Brettin T."/>
            <person name="Detter J.C."/>
            <person name="Han C."/>
            <person name="Tapia R."/>
            <person name="Larimer F."/>
            <person name="Land M."/>
            <person name="Hauser L."/>
            <person name="Kyrpides N."/>
            <person name="Ivanova N."/>
            <person name="Holmes D."/>
            <person name="Lovley D."/>
            <person name="Kyrpides N."/>
            <person name="Anderson I.J."/>
            <person name="Woyke T."/>
        </authorList>
    </citation>
    <scope>NUCLEOTIDE SEQUENCE [LARGE SCALE GENOMIC DNA]</scope>
    <source>
        <strain evidence="3">DSM 10642 / AEDII12DO</strain>
    </source>
</reference>
<accession>D3RZI8</accession>
<gene>
    <name evidence="2" type="ordered locus">Ferp_1757</name>
</gene>
<keyword evidence="3" id="KW-1185">Reference proteome</keyword>
<evidence type="ECO:0000259" key="1">
    <source>
        <dbReference type="Pfam" id="PF02627"/>
    </source>
</evidence>
<dbReference type="HOGENOM" id="CLU_1955765_0_0_2"/>
<dbReference type="STRING" id="589924.Ferp_1757"/>
<keyword evidence="2" id="KW-0575">Peroxidase</keyword>
<organism evidence="2 3">
    <name type="scientific">Ferroglobus placidus (strain DSM 10642 / AEDII12DO)</name>
    <dbReference type="NCBI Taxonomy" id="589924"/>
    <lineage>
        <taxon>Archaea</taxon>
        <taxon>Methanobacteriati</taxon>
        <taxon>Methanobacteriota</taxon>
        <taxon>Archaeoglobi</taxon>
        <taxon>Archaeoglobales</taxon>
        <taxon>Archaeoglobaceae</taxon>
        <taxon>Ferroglobus</taxon>
    </lineage>
</organism>
<dbReference type="SUPFAM" id="SSF69118">
    <property type="entry name" value="AhpD-like"/>
    <property type="match status" value="1"/>
</dbReference>
<dbReference type="AlphaFoldDB" id="D3RZI8"/>
<dbReference type="InterPro" id="IPR029032">
    <property type="entry name" value="AhpD-like"/>
</dbReference>
<dbReference type="KEGG" id="fpl:Ferp_1757"/>
<dbReference type="EMBL" id="CP001899">
    <property type="protein sequence ID" value="ADC65901.1"/>
    <property type="molecule type" value="Genomic_DNA"/>
</dbReference>
<dbReference type="PANTHER" id="PTHR33930:SF2">
    <property type="entry name" value="BLR3452 PROTEIN"/>
    <property type="match status" value="1"/>
</dbReference>
<evidence type="ECO:0000313" key="3">
    <source>
        <dbReference type="Proteomes" id="UP000002613"/>
    </source>
</evidence>
<dbReference type="OrthoDB" id="107157at2157"/>
<dbReference type="Pfam" id="PF02627">
    <property type="entry name" value="CMD"/>
    <property type="match status" value="1"/>
</dbReference>
<dbReference type="RefSeq" id="WP_012966240.1">
    <property type="nucleotide sequence ID" value="NC_013849.1"/>
</dbReference>